<dbReference type="Proteomes" id="UP000305675">
    <property type="component" value="Unassembled WGS sequence"/>
</dbReference>
<proteinExistence type="predicted"/>
<reference evidence="1 2" key="1">
    <citation type="submission" date="2019-04" db="EMBL/GenBank/DDBJ databases">
        <authorList>
            <person name="Hwang J.C."/>
        </authorList>
    </citation>
    <scope>NUCLEOTIDE SEQUENCE [LARGE SCALE GENOMIC DNA]</scope>
    <source>
        <strain evidence="1 2">IMCC35002</strain>
    </source>
</reference>
<dbReference type="Gene3D" id="2.60.40.10">
    <property type="entry name" value="Immunoglobulins"/>
    <property type="match status" value="1"/>
</dbReference>
<keyword evidence="2" id="KW-1185">Reference proteome</keyword>
<dbReference type="OrthoDB" id="6658153at2"/>
<sequence length="268" mass="30322">MSTFSTRLFSGIALFLLSLKMAYGNLLISPTHLVLEDRQRSNKITLINSGQHTQTYRLVWKTKQAQPQGGYQDIDPNSAPLTLRADTMIRFSPRQVTLAPGQRQTIRVSARRPKDLIDGEYRSHLSFIALPAETRSHNSGISLDVVMNYTMPVMVRHGASKQNTQLITASNEFIGKDKAKFNLELAHQGHTSTCGNLVILWRDNTSDTPREVARINQFRIYPELTQLNVSLTSYQQVPNYGQYQVTFTGLNSLEGQQLFQSPWINIKP</sequence>
<dbReference type="EMBL" id="SWCJ01000006">
    <property type="protein sequence ID" value="TKB54953.1"/>
    <property type="molecule type" value="Genomic_DNA"/>
</dbReference>
<dbReference type="InterPro" id="IPR008962">
    <property type="entry name" value="PapD-like_sf"/>
</dbReference>
<accession>A0A4U1BMR1</accession>
<gene>
    <name evidence="1" type="ORF">FCL42_10315</name>
</gene>
<protein>
    <submittedName>
        <fullName evidence="1">Molecular chaperone</fullName>
    </submittedName>
</protein>
<name>A0A4U1BMR1_9GAMM</name>
<evidence type="ECO:0000313" key="1">
    <source>
        <dbReference type="EMBL" id="TKB54953.1"/>
    </source>
</evidence>
<evidence type="ECO:0000313" key="2">
    <source>
        <dbReference type="Proteomes" id="UP000305675"/>
    </source>
</evidence>
<organism evidence="1 2">
    <name type="scientific">Ferrimonas aestuarii</name>
    <dbReference type="NCBI Taxonomy" id="2569539"/>
    <lineage>
        <taxon>Bacteria</taxon>
        <taxon>Pseudomonadati</taxon>
        <taxon>Pseudomonadota</taxon>
        <taxon>Gammaproteobacteria</taxon>
        <taxon>Alteromonadales</taxon>
        <taxon>Ferrimonadaceae</taxon>
        <taxon>Ferrimonas</taxon>
    </lineage>
</organism>
<dbReference type="SUPFAM" id="SSF49354">
    <property type="entry name" value="PapD-like"/>
    <property type="match status" value="1"/>
</dbReference>
<comment type="caution">
    <text evidence="1">The sequence shown here is derived from an EMBL/GenBank/DDBJ whole genome shotgun (WGS) entry which is preliminary data.</text>
</comment>
<dbReference type="AlphaFoldDB" id="A0A4U1BMR1"/>
<dbReference type="InterPro" id="IPR013783">
    <property type="entry name" value="Ig-like_fold"/>
</dbReference>
<dbReference type="RefSeq" id="WP_136863339.1">
    <property type="nucleotide sequence ID" value="NZ_SWCJ01000006.1"/>
</dbReference>